<sequence>MPFTDQRVLVYEHLVNDYTTKELSYDSDILNAFEGVLQNIFEGISPVLIGLPERHFDAALLWVSLGHAVRREGATEIPEAGAGNSMHLYPSWAWTGWKGSPAIYAIDVFGEALPWNGGQLNSCIE</sequence>
<dbReference type="PANTHER" id="PTHR33112:SF12">
    <property type="entry name" value="HETEROKARYON INCOMPATIBILITY DOMAIN-CONTAINING PROTEIN"/>
    <property type="match status" value="1"/>
</dbReference>
<dbReference type="EMBL" id="JAGMVJ010000010">
    <property type="protein sequence ID" value="KAH7087083.1"/>
    <property type="molecule type" value="Genomic_DNA"/>
</dbReference>
<dbReference type="OrthoDB" id="3792952at2759"/>
<evidence type="ECO:0000313" key="1">
    <source>
        <dbReference type="EMBL" id="KAH7087083.1"/>
    </source>
</evidence>
<dbReference type="PANTHER" id="PTHR33112">
    <property type="entry name" value="DOMAIN PROTEIN, PUTATIVE-RELATED"/>
    <property type="match status" value="1"/>
</dbReference>
<dbReference type="AlphaFoldDB" id="A0A8K0R5B6"/>
<proteinExistence type="predicted"/>
<reference evidence="1" key="1">
    <citation type="journal article" date="2021" name="Nat. Commun.">
        <title>Genetic determinants of endophytism in the Arabidopsis root mycobiome.</title>
        <authorList>
            <person name="Mesny F."/>
            <person name="Miyauchi S."/>
            <person name="Thiergart T."/>
            <person name="Pickel B."/>
            <person name="Atanasova L."/>
            <person name="Karlsson M."/>
            <person name="Huettel B."/>
            <person name="Barry K.W."/>
            <person name="Haridas S."/>
            <person name="Chen C."/>
            <person name="Bauer D."/>
            <person name="Andreopoulos W."/>
            <person name="Pangilinan J."/>
            <person name="LaButti K."/>
            <person name="Riley R."/>
            <person name="Lipzen A."/>
            <person name="Clum A."/>
            <person name="Drula E."/>
            <person name="Henrissat B."/>
            <person name="Kohler A."/>
            <person name="Grigoriev I.V."/>
            <person name="Martin F.M."/>
            <person name="Hacquard S."/>
        </authorList>
    </citation>
    <scope>NUCLEOTIDE SEQUENCE</scope>
    <source>
        <strain evidence="1">MPI-SDFR-AT-0120</strain>
    </source>
</reference>
<evidence type="ECO:0000313" key="2">
    <source>
        <dbReference type="Proteomes" id="UP000813461"/>
    </source>
</evidence>
<dbReference type="Proteomes" id="UP000813461">
    <property type="component" value="Unassembled WGS sequence"/>
</dbReference>
<name>A0A8K0R5B6_9PLEO</name>
<organism evidence="1 2">
    <name type="scientific">Paraphoma chrysanthemicola</name>
    <dbReference type="NCBI Taxonomy" id="798071"/>
    <lineage>
        <taxon>Eukaryota</taxon>
        <taxon>Fungi</taxon>
        <taxon>Dikarya</taxon>
        <taxon>Ascomycota</taxon>
        <taxon>Pezizomycotina</taxon>
        <taxon>Dothideomycetes</taxon>
        <taxon>Pleosporomycetidae</taxon>
        <taxon>Pleosporales</taxon>
        <taxon>Pleosporineae</taxon>
        <taxon>Phaeosphaeriaceae</taxon>
        <taxon>Paraphoma</taxon>
    </lineage>
</organism>
<keyword evidence="2" id="KW-1185">Reference proteome</keyword>
<comment type="caution">
    <text evidence="1">The sequence shown here is derived from an EMBL/GenBank/DDBJ whole genome shotgun (WGS) entry which is preliminary data.</text>
</comment>
<protein>
    <submittedName>
        <fullName evidence="1">Uncharacterized protein</fullName>
    </submittedName>
</protein>
<accession>A0A8K0R5B6</accession>
<gene>
    <name evidence="1" type="ORF">FB567DRAFT_592927</name>
</gene>